<organism evidence="3">
    <name type="scientific">viral metagenome</name>
    <dbReference type="NCBI Taxonomy" id="1070528"/>
    <lineage>
        <taxon>unclassified sequences</taxon>
        <taxon>metagenomes</taxon>
        <taxon>organismal metagenomes</taxon>
    </lineage>
</organism>
<evidence type="ECO:0000256" key="1">
    <source>
        <dbReference type="SAM" id="Phobius"/>
    </source>
</evidence>
<dbReference type="Pfam" id="PF01755">
    <property type="entry name" value="Glyco_transf_25"/>
    <property type="match status" value="1"/>
</dbReference>
<sequence>MGYNKFLVFGAVFIVLFVAIGLWLYKSPVKIRFTQKTRPIGDDTFVYETEVDWLRKYDLESYVIALPERLDSIKETLGGLGIKPHIYNAFHKSRISKERNKLIEANYITKNCSLNDGRIACHISHTKVLRDFLRRKDGPKYVLIFEDDLMTPYTKEELQARFDKAFAELEALPTEWEYVNLGRCWADCSKDIEHGDIIYKSKRPLCRHSYIVSRAGARKIIEGTLPMTAYPGDNLLANIIDSNHLNGFVTKPSLFKQNRGKFGSNLGNNSKVQRECIPVHQMVLPLAVSSFSSTVSLSPAVLSMNTLTGIR</sequence>
<reference evidence="3" key="1">
    <citation type="journal article" date="2020" name="Nature">
        <title>Giant virus diversity and host interactions through global metagenomics.</title>
        <authorList>
            <person name="Schulz F."/>
            <person name="Roux S."/>
            <person name="Paez-Espino D."/>
            <person name="Jungbluth S."/>
            <person name="Walsh D.A."/>
            <person name="Denef V.J."/>
            <person name="McMahon K.D."/>
            <person name="Konstantinidis K.T."/>
            <person name="Eloe-Fadrosh E.A."/>
            <person name="Kyrpides N.C."/>
            <person name="Woyke T."/>
        </authorList>
    </citation>
    <scope>NUCLEOTIDE SEQUENCE</scope>
    <source>
        <strain evidence="3">GVMAG-S-1102113-126</strain>
    </source>
</reference>
<dbReference type="AlphaFoldDB" id="A0A6C0KAD0"/>
<keyword evidence="1" id="KW-1133">Transmembrane helix</keyword>
<protein>
    <recommendedName>
        <fullName evidence="2">Glycosyl transferase family 25 domain-containing protein</fullName>
    </recommendedName>
</protein>
<keyword evidence="1" id="KW-0812">Transmembrane</keyword>
<evidence type="ECO:0000259" key="2">
    <source>
        <dbReference type="Pfam" id="PF01755"/>
    </source>
</evidence>
<dbReference type="InterPro" id="IPR002654">
    <property type="entry name" value="Glyco_trans_25"/>
</dbReference>
<accession>A0A6C0KAD0</accession>
<proteinExistence type="predicted"/>
<keyword evidence="1" id="KW-0472">Membrane</keyword>
<feature type="transmembrane region" description="Helical" evidence="1">
    <location>
        <begin position="6"/>
        <end position="25"/>
    </location>
</feature>
<feature type="domain" description="Glycosyl transferase family 25" evidence="2">
    <location>
        <begin position="62"/>
        <end position="234"/>
    </location>
</feature>
<name>A0A6C0KAD0_9ZZZZ</name>
<evidence type="ECO:0000313" key="3">
    <source>
        <dbReference type="EMBL" id="QHU14629.1"/>
    </source>
</evidence>
<dbReference type="EMBL" id="MN740844">
    <property type="protein sequence ID" value="QHU14629.1"/>
    <property type="molecule type" value="Genomic_DNA"/>
</dbReference>